<dbReference type="InterPro" id="IPR001810">
    <property type="entry name" value="F-box_dom"/>
</dbReference>
<evidence type="ECO:0000259" key="1">
    <source>
        <dbReference type="PROSITE" id="PS50181"/>
    </source>
</evidence>
<accession>A0AAD9Z457</accession>
<sequence>MTRCKEFIQGEDTTSLVDIRRCLRSATKGFPYCWQHCEHAREVAEALNTSDDGLNTAMLQHLTCQGKEYRSRTRQISTIPASNALSILEQIQNKPGPSLGDLDQPFEILRMIISELSFSDLRSFKATNSRAREIVIFNPEYRNIVNYAPETVATLYKTDLQAAFSIDRIHDVLVQSRCTICDRRGGYVFFPSFQRCCERCARYDDEFVPVSLDEATRDLGITGKGETNSLPKMRYLPENDSRNLPLQHLGALHKPPKHFYLVSGIEAAKLGKRSVTLWTFDERGDQNTHDDWAVAVFPMKSLEPKTQTIIPAYQCKGCAREQHGFDSVWRPSATTSCQNDCQISLPDGVDVPMESADAWQQVTPRRTCRVVVARGRQYTEEEMLAHFADCGPAHAMMADLAEELQRQPRR</sequence>
<comment type="caution">
    <text evidence="2">The sequence shown here is derived from an EMBL/GenBank/DDBJ whole genome shotgun (WGS) entry which is preliminary data.</text>
</comment>
<protein>
    <recommendedName>
        <fullName evidence="1">F-box domain-containing protein</fullName>
    </recommendedName>
</protein>
<organism evidence="2 3">
    <name type="scientific">Lepraria neglecta</name>
    <dbReference type="NCBI Taxonomy" id="209136"/>
    <lineage>
        <taxon>Eukaryota</taxon>
        <taxon>Fungi</taxon>
        <taxon>Dikarya</taxon>
        <taxon>Ascomycota</taxon>
        <taxon>Pezizomycotina</taxon>
        <taxon>Lecanoromycetes</taxon>
        <taxon>OSLEUM clade</taxon>
        <taxon>Lecanoromycetidae</taxon>
        <taxon>Lecanorales</taxon>
        <taxon>Lecanorineae</taxon>
        <taxon>Stereocaulaceae</taxon>
        <taxon>Lepraria</taxon>
    </lineage>
</organism>
<gene>
    <name evidence="2" type="ORF">OEA41_003368</name>
</gene>
<reference evidence="2" key="1">
    <citation type="submission" date="2022-11" db="EMBL/GenBank/DDBJ databases">
        <title>Chromosomal genome sequence assembly and mating type (MAT) locus characterization of the leprose asexual lichenized fungus Lepraria neglecta (Nyl.) Erichsen.</title>
        <authorList>
            <person name="Allen J.L."/>
            <person name="Pfeffer B."/>
        </authorList>
    </citation>
    <scope>NUCLEOTIDE SEQUENCE</scope>
    <source>
        <strain evidence="2">Allen 5258</strain>
    </source>
</reference>
<keyword evidence="3" id="KW-1185">Reference proteome</keyword>
<evidence type="ECO:0000313" key="3">
    <source>
        <dbReference type="Proteomes" id="UP001276659"/>
    </source>
</evidence>
<dbReference type="AlphaFoldDB" id="A0AAD9Z457"/>
<dbReference type="EMBL" id="JASNWA010000008">
    <property type="protein sequence ID" value="KAK3171284.1"/>
    <property type="molecule type" value="Genomic_DNA"/>
</dbReference>
<dbReference type="Proteomes" id="UP001276659">
    <property type="component" value="Unassembled WGS sequence"/>
</dbReference>
<dbReference type="PROSITE" id="PS50181">
    <property type="entry name" value="FBOX"/>
    <property type="match status" value="1"/>
</dbReference>
<evidence type="ECO:0000313" key="2">
    <source>
        <dbReference type="EMBL" id="KAK3171284.1"/>
    </source>
</evidence>
<proteinExistence type="predicted"/>
<feature type="domain" description="F-box" evidence="1">
    <location>
        <begin position="98"/>
        <end position="144"/>
    </location>
</feature>
<name>A0AAD9Z457_9LECA</name>